<dbReference type="Proteomes" id="UP001396334">
    <property type="component" value="Unassembled WGS sequence"/>
</dbReference>
<comment type="caution">
    <text evidence="1">The sequence shown here is derived from an EMBL/GenBank/DDBJ whole genome shotgun (WGS) entry which is preliminary data.</text>
</comment>
<keyword evidence="2" id="KW-1185">Reference proteome</keyword>
<proteinExistence type="predicted"/>
<evidence type="ECO:0000313" key="2">
    <source>
        <dbReference type="Proteomes" id="UP001396334"/>
    </source>
</evidence>
<reference evidence="1 2" key="1">
    <citation type="journal article" date="2024" name="G3 (Bethesda)">
        <title>Genome assembly of Hibiscus sabdariffa L. provides insights into metabolisms of medicinal natural products.</title>
        <authorList>
            <person name="Kim T."/>
        </authorList>
    </citation>
    <scope>NUCLEOTIDE SEQUENCE [LARGE SCALE GENOMIC DNA]</scope>
    <source>
        <strain evidence="1">TK-2024</strain>
        <tissue evidence="1">Old leaves</tissue>
    </source>
</reference>
<sequence>MEVEIVEIKGKLDRVAFGALDKLEMLSSLHHHQHKTIGKRMVVEIVEIKGKLGNVTFGALDKLGMLGSRGSEPGFNTVGIVG</sequence>
<accession>A0ABR2U3K1</accession>
<gene>
    <name evidence="1" type="ORF">V6N11_072611</name>
</gene>
<evidence type="ECO:0000313" key="1">
    <source>
        <dbReference type="EMBL" id="KAK9044298.1"/>
    </source>
</evidence>
<protein>
    <submittedName>
        <fullName evidence="1">Uncharacterized protein</fullName>
    </submittedName>
</protein>
<dbReference type="EMBL" id="JBBPBN010000003">
    <property type="protein sequence ID" value="KAK9044298.1"/>
    <property type="molecule type" value="Genomic_DNA"/>
</dbReference>
<organism evidence="1 2">
    <name type="scientific">Hibiscus sabdariffa</name>
    <name type="common">roselle</name>
    <dbReference type="NCBI Taxonomy" id="183260"/>
    <lineage>
        <taxon>Eukaryota</taxon>
        <taxon>Viridiplantae</taxon>
        <taxon>Streptophyta</taxon>
        <taxon>Embryophyta</taxon>
        <taxon>Tracheophyta</taxon>
        <taxon>Spermatophyta</taxon>
        <taxon>Magnoliopsida</taxon>
        <taxon>eudicotyledons</taxon>
        <taxon>Gunneridae</taxon>
        <taxon>Pentapetalae</taxon>
        <taxon>rosids</taxon>
        <taxon>malvids</taxon>
        <taxon>Malvales</taxon>
        <taxon>Malvaceae</taxon>
        <taxon>Malvoideae</taxon>
        <taxon>Hibiscus</taxon>
    </lineage>
</organism>
<name>A0ABR2U3K1_9ROSI</name>